<dbReference type="PANTHER" id="PTHR32468">
    <property type="entry name" value="CATION/H + ANTIPORTER"/>
    <property type="match status" value="1"/>
</dbReference>
<feature type="transmembrane region" description="Helical" evidence="7">
    <location>
        <begin position="220"/>
        <end position="244"/>
    </location>
</feature>
<dbReference type="GO" id="GO:0016020">
    <property type="term" value="C:membrane"/>
    <property type="evidence" value="ECO:0007669"/>
    <property type="project" value="UniProtKB-SubCell"/>
</dbReference>
<sequence length="778" mass="86996">MAADTGGIIAGMDPLKYHAASPYTLFFFQLIIIIVISQLLSIPMNKIKQPRVISEVLTGIVLGQTALGRIPGFTENVFPPASIPSLTLVANVGICLLMFIVGCEVDIKFIKAHLVTALSVGLFNLALPFGVGCLCAIGLWNDYRKNIDELPSIEFTTFMVFIAVALCITAFPVLVRILTELRLVKDRVGTVVLAAGITNDLVGWVLLALSITLANSTQSLVTLYIVLVAFGWFMFICYPVRIALHWFLKNILKELDDTDTPSRLAMTIILGMVFASAFFTDIIGVHPIFGAFIIGTIIPRENNYVINLTIRIEDLVNIIFVPVYFAISGLSVDLGLLNTGLDWGWTIGLIAVSMISKILGGMLAAKLNGLYWRESLTVGVLMSCKGIVEIVVLQVGLNAKIISQKTYSMFIFMALIDTFFTTPLTLLCYPVSYREKVQNWIEEKNNEKKVPEKSNNEVSNIEKDVEIKRLILTVEDMESLSTDLLILGIFSQQCLIPIHAINIKTLTDRTADVLHASMMKEDTSPHDFNSLNSILSVLKIFCHYNKIPFTSEILYSLPENYIATLLNSSTTMKNDLFFIPIQHKQYSQDYLKRIFDESKKTDYYKALFINNNQGISEILRLNNKGKRESFDNSSKISDDTILDPSAMNLSSVTLYLHDSELTKNDRMAMKIFNILVKNKETVTGRVVLNNIDPVSKTADEVSTWIVDNDELYKNIDFKMTNRTNSLDKVESGKALTPFILDDEDGLSKLDRLIIVSSTADIEFITELVSHHEKVIVMF</sequence>
<evidence type="ECO:0000259" key="8">
    <source>
        <dbReference type="Pfam" id="PF00999"/>
    </source>
</evidence>
<dbReference type="Pfam" id="PF00999">
    <property type="entry name" value="Na_H_Exchanger"/>
    <property type="match status" value="1"/>
</dbReference>
<dbReference type="InterPro" id="IPR006153">
    <property type="entry name" value="Cation/H_exchanger_TM"/>
</dbReference>
<evidence type="ECO:0000256" key="6">
    <source>
        <dbReference type="ARBA" id="ARBA00023136"/>
    </source>
</evidence>
<evidence type="ECO:0000256" key="3">
    <source>
        <dbReference type="ARBA" id="ARBA00022692"/>
    </source>
</evidence>
<keyword evidence="2" id="KW-0813">Transport</keyword>
<keyword evidence="3 7" id="KW-0812">Transmembrane</keyword>
<comment type="caution">
    <text evidence="9">The sequence shown here is derived from an EMBL/GenBank/DDBJ whole genome shotgun (WGS) entry which is preliminary data.</text>
</comment>
<dbReference type="InterPro" id="IPR038770">
    <property type="entry name" value="Na+/solute_symporter_sf"/>
</dbReference>
<evidence type="ECO:0000256" key="2">
    <source>
        <dbReference type="ARBA" id="ARBA00022448"/>
    </source>
</evidence>
<feature type="transmembrane region" description="Helical" evidence="7">
    <location>
        <begin position="343"/>
        <end position="364"/>
    </location>
</feature>
<dbReference type="STRING" id="52247.A0A4T0X106"/>
<dbReference type="EMBL" id="SELW01000405">
    <property type="protein sequence ID" value="TID28395.1"/>
    <property type="molecule type" value="Genomic_DNA"/>
</dbReference>
<name>A0A4T0X106_9ASCO</name>
<evidence type="ECO:0000256" key="5">
    <source>
        <dbReference type="ARBA" id="ARBA00023065"/>
    </source>
</evidence>
<feature type="transmembrane region" description="Helical" evidence="7">
    <location>
        <begin position="318"/>
        <end position="336"/>
    </location>
</feature>
<feature type="transmembrane region" description="Helical" evidence="7">
    <location>
        <begin position="52"/>
        <end position="70"/>
    </location>
</feature>
<dbReference type="AlphaFoldDB" id="A0A4T0X106"/>
<feature type="transmembrane region" description="Helical" evidence="7">
    <location>
        <begin position="265"/>
        <end position="298"/>
    </location>
</feature>
<dbReference type="OrthoDB" id="2687058at2759"/>
<feature type="transmembrane region" description="Helical" evidence="7">
    <location>
        <begin position="114"/>
        <end position="140"/>
    </location>
</feature>
<keyword evidence="6 7" id="KW-0472">Membrane</keyword>
<feature type="transmembrane region" description="Helical" evidence="7">
    <location>
        <begin position="160"/>
        <end position="179"/>
    </location>
</feature>
<comment type="subcellular location">
    <subcellularLocation>
        <location evidence="1">Membrane</location>
        <topology evidence="1">Multi-pass membrane protein</topology>
    </subcellularLocation>
</comment>
<feature type="transmembrane region" description="Helical" evidence="7">
    <location>
        <begin position="82"/>
        <end position="102"/>
    </location>
</feature>
<reference evidence="9 10" key="1">
    <citation type="journal article" date="2019" name="Front. Genet.">
        <title>Whole-Genome Sequencing of the Opportunistic Yeast Pathogen Candida inconspicua Uncovers Its Hybrid Origin.</title>
        <authorList>
            <person name="Mixao V."/>
            <person name="Hansen A.P."/>
            <person name="Saus E."/>
            <person name="Boekhout T."/>
            <person name="Lass-Florl C."/>
            <person name="Gabaldon T."/>
        </authorList>
    </citation>
    <scope>NUCLEOTIDE SEQUENCE [LARGE SCALE GENOMIC DNA]</scope>
    <source>
        <strain evidence="9 10">CBS 180</strain>
    </source>
</reference>
<dbReference type="Gene3D" id="1.20.1530.20">
    <property type="match status" value="1"/>
</dbReference>
<dbReference type="InterPro" id="IPR050794">
    <property type="entry name" value="CPA2_transporter"/>
</dbReference>
<dbReference type="GO" id="GO:0015297">
    <property type="term" value="F:antiporter activity"/>
    <property type="evidence" value="ECO:0007669"/>
    <property type="project" value="InterPro"/>
</dbReference>
<dbReference type="Proteomes" id="UP000307173">
    <property type="component" value="Unassembled WGS sequence"/>
</dbReference>
<evidence type="ECO:0000256" key="7">
    <source>
        <dbReference type="SAM" id="Phobius"/>
    </source>
</evidence>
<dbReference type="GO" id="GO:1902600">
    <property type="term" value="P:proton transmembrane transport"/>
    <property type="evidence" value="ECO:0007669"/>
    <property type="project" value="InterPro"/>
</dbReference>
<evidence type="ECO:0000313" key="9">
    <source>
        <dbReference type="EMBL" id="TID28395.1"/>
    </source>
</evidence>
<accession>A0A4T0X106</accession>
<dbReference type="PANTHER" id="PTHR32468:SF0">
    <property type="entry name" value="K(+)_H(+) ANTIPORTER 1"/>
    <property type="match status" value="1"/>
</dbReference>
<feature type="transmembrane region" description="Helical" evidence="7">
    <location>
        <begin position="376"/>
        <end position="397"/>
    </location>
</feature>
<keyword evidence="4 7" id="KW-1133">Transmembrane helix</keyword>
<proteinExistence type="predicted"/>
<feature type="transmembrane region" description="Helical" evidence="7">
    <location>
        <begin position="20"/>
        <end position="40"/>
    </location>
</feature>
<evidence type="ECO:0000256" key="1">
    <source>
        <dbReference type="ARBA" id="ARBA00004141"/>
    </source>
</evidence>
<keyword evidence="5" id="KW-0406">Ion transport</keyword>
<keyword evidence="10" id="KW-1185">Reference proteome</keyword>
<feature type="transmembrane region" description="Helical" evidence="7">
    <location>
        <begin position="191"/>
        <end position="214"/>
    </location>
</feature>
<organism evidence="9 10">
    <name type="scientific">Pichia inconspicua</name>
    <dbReference type="NCBI Taxonomy" id="52247"/>
    <lineage>
        <taxon>Eukaryota</taxon>
        <taxon>Fungi</taxon>
        <taxon>Dikarya</taxon>
        <taxon>Ascomycota</taxon>
        <taxon>Saccharomycotina</taxon>
        <taxon>Pichiomycetes</taxon>
        <taxon>Pichiales</taxon>
        <taxon>Pichiaceae</taxon>
        <taxon>Pichia</taxon>
    </lineage>
</organism>
<feature type="domain" description="Cation/H+ exchanger transmembrane" evidence="8">
    <location>
        <begin position="34"/>
        <end position="422"/>
    </location>
</feature>
<protein>
    <recommendedName>
        <fullName evidence="8">Cation/H+ exchanger transmembrane domain-containing protein</fullName>
    </recommendedName>
</protein>
<gene>
    <name evidence="9" type="ORF">CANINC_002573</name>
</gene>
<evidence type="ECO:0000256" key="4">
    <source>
        <dbReference type="ARBA" id="ARBA00022989"/>
    </source>
</evidence>
<feature type="transmembrane region" description="Helical" evidence="7">
    <location>
        <begin position="409"/>
        <end position="432"/>
    </location>
</feature>
<evidence type="ECO:0000313" key="10">
    <source>
        <dbReference type="Proteomes" id="UP000307173"/>
    </source>
</evidence>